<protein>
    <recommendedName>
        <fullName evidence="4">Outer membrane protein beta-barrel domain-containing protein</fullName>
    </recommendedName>
</protein>
<feature type="signal peptide" evidence="1">
    <location>
        <begin position="1"/>
        <end position="18"/>
    </location>
</feature>
<keyword evidence="1" id="KW-0732">Signal</keyword>
<dbReference type="EMBL" id="FOXS01000005">
    <property type="protein sequence ID" value="SFQ68905.1"/>
    <property type="molecule type" value="Genomic_DNA"/>
</dbReference>
<evidence type="ECO:0000313" key="3">
    <source>
        <dbReference type="Proteomes" id="UP000199029"/>
    </source>
</evidence>
<evidence type="ECO:0000256" key="1">
    <source>
        <dbReference type="SAM" id="SignalP"/>
    </source>
</evidence>
<keyword evidence="3" id="KW-1185">Reference proteome</keyword>
<organism evidence="2 3">
    <name type="scientific">Hymenobacter arizonensis</name>
    <name type="common">Siccationidurans arizonensis</name>
    <dbReference type="NCBI Taxonomy" id="1227077"/>
    <lineage>
        <taxon>Bacteria</taxon>
        <taxon>Pseudomonadati</taxon>
        <taxon>Bacteroidota</taxon>
        <taxon>Cytophagia</taxon>
        <taxon>Cytophagales</taxon>
        <taxon>Hymenobacteraceae</taxon>
        <taxon>Hymenobacter</taxon>
    </lineage>
</organism>
<name>A0A1I6AJQ9_HYMAR</name>
<dbReference type="OrthoDB" id="5381546at2"/>
<feature type="chain" id="PRO_5011699644" description="Outer membrane protein beta-barrel domain-containing protein" evidence="1">
    <location>
        <begin position="19"/>
        <end position="208"/>
    </location>
</feature>
<dbReference type="AlphaFoldDB" id="A0A1I6AJQ9"/>
<dbReference type="RefSeq" id="WP_092677008.1">
    <property type="nucleotide sequence ID" value="NZ_FOXS01000005.1"/>
</dbReference>
<evidence type="ECO:0000313" key="2">
    <source>
        <dbReference type="EMBL" id="SFQ68905.1"/>
    </source>
</evidence>
<sequence length="208" mass="22188">MASLLLSALLLAAPASPAAPPADTITAVPAPLVVRKWYRPTHALLQTGGGLGMVTGGLGYAFVNNRIDADVLVGYVPKRFAGSALGVASIKLMYSPFRLRVAEQVQVLPFTIGGYYSYTHNTINSGASGQYPADYYWFSTDSRYGPFIGGRFTYLAPPIAATGTPRKLSFYYELGSNDLYIASYLTNRDGGLGIGQLLTLALGVKADF</sequence>
<dbReference type="STRING" id="1227077.SAMN04515668_3757"/>
<accession>A0A1I6AJQ9</accession>
<evidence type="ECO:0008006" key="4">
    <source>
        <dbReference type="Google" id="ProtNLM"/>
    </source>
</evidence>
<gene>
    <name evidence="2" type="ORF">SAMN04515668_3757</name>
</gene>
<reference evidence="3" key="1">
    <citation type="submission" date="2016-10" db="EMBL/GenBank/DDBJ databases">
        <authorList>
            <person name="Varghese N."/>
            <person name="Submissions S."/>
        </authorList>
    </citation>
    <scope>NUCLEOTIDE SEQUENCE [LARGE SCALE GENOMIC DNA]</scope>
    <source>
        <strain evidence="3">OR362-8,ATCC BAA-1266,JCM 13504</strain>
    </source>
</reference>
<proteinExistence type="predicted"/>
<dbReference type="Proteomes" id="UP000199029">
    <property type="component" value="Unassembled WGS sequence"/>
</dbReference>